<dbReference type="AlphaFoldDB" id="A0A3B1CE90"/>
<dbReference type="PANTHER" id="PTHR43041">
    <property type="entry name" value="HYDROLASE, METALLO-BETA-LACTAMASE SUPERFAMILY"/>
    <property type="match status" value="1"/>
</dbReference>
<evidence type="ECO:0000313" key="2">
    <source>
        <dbReference type="EMBL" id="VAX23043.1"/>
    </source>
</evidence>
<protein>
    <recommendedName>
        <fullName evidence="1">Metallo-beta-lactamase domain-containing protein</fullName>
    </recommendedName>
</protein>
<dbReference type="Gene3D" id="3.60.15.10">
    <property type="entry name" value="Ribonuclease Z/Hydroxyacylglutathione hydrolase-like"/>
    <property type="match status" value="1"/>
</dbReference>
<dbReference type="Pfam" id="PF19583">
    <property type="entry name" value="ODP"/>
    <property type="match status" value="1"/>
</dbReference>
<gene>
    <name evidence="2" type="ORF">MNBD_NITROSPINAE02-151</name>
</gene>
<dbReference type="InterPro" id="IPR045761">
    <property type="entry name" value="ODP_dom"/>
</dbReference>
<reference evidence="2" key="1">
    <citation type="submission" date="2018-06" db="EMBL/GenBank/DDBJ databases">
        <authorList>
            <person name="Zhirakovskaya E."/>
        </authorList>
    </citation>
    <scope>NUCLEOTIDE SEQUENCE</scope>
</reference>
<name>A0A3B1CE90_9ZZZZ</name>
<accession>A0A3B1CE90</accession>
<evidence type="ECO:0000259" key="1">
    <source>
        <dbReference type="SMART" id="SM00849"/>
    </source>
</evidence>
<dbReference type="InterPro" id="IPR036866">
    <property type="entry name" value="RibonucZ/Hydroxyglut_hydro"/>
</dbReference>
<sequence length="346" mass="38930">MSVDVSKPVEIAENLFWIGAEDPDSSFHCNPYIMLDGDEAVLFDPGSMLHVDTVLKKIFSLCDLKQIKHVVVTHQDPDLCASIPFLERMSNANFKIVTHAKAAVLIKHYGVRSEFYMVSRSLNDRKLILDSGRVLQFYPAWFCHFPGAFVTYDIKSKVLLSGDLFGGLSKEWSLFANETYVDAMNAFHENYIPSNQILNLVLAQLDELPIEIIAPQHGSIIRENINFYIDALRSLPCGMDYIIRPVLSDEEQTIETEGGYTDLITAVIKREISVVGEKKVMRALEKTNVELNAQGKVIDDEHTFGDFERLLDALVAELGPIALMYCRMKVQKLAAEQGLVLPDSLK</sequence>
<dbReference type="InterPro" id="IPR001279">
    <property type="entry name" value="Metallo-B-lactamas"/>
</dbReference>
<dbReference type="SMART" id="SM00849">
    <property type="entry name" value="Lactamase_B"/>
    <property type="match status" value="1"/>
</dbReference>
<dbReference type="PANTHER" id="PTHR43041:SF1">
    <property type="entry name" value="METALLO-BETA-LACTAMASE DOMAIN-CONTAINING PROTEIN"/>
    <property type="match status" value="1"/>
</dbReference>
<dbReference type="CDD" id="cd07709">
    <property type="entry name" value="flavodiiron_proteins_MBL-fold"/>
    <property type="match status" value="1"/>
</dbReference>
<organism evidence="2">
    <name type="scientific">hydrothermal vent metagenome</name>
    <dbReference type="NCBI Taxonomy" id="652676"/>
    <lineage>
        <taxon>unclassified sequences</taxon>
        <taxon>metagenomes</taxon>
        <taxon>ecological metagenomes</taxon>
    </lineage>
</organism>
<feature type="domain" description="Metallo-beta-lactamase" evidence="1">
    <location>
        <begin position="28"/>
        <end position="217"/>
    </location>
</feature>
<dbReference type="SUPFAM" id="SSF56281">
    <property type="entry name" value="Metallo-hydrolase/oxidoreductase"/>
    <property type="match status" value="1"/>
</dbReference>
<proteinExistence type="predicted"/>
<dbReference type="EMBL" id="UOGE01000080">
    <property type="protein sequence ID" value="VAX23043.1"/>
    <property type="molecule type" value="Genomic_DNA"/>
</dbReference>